<dbReference type="AlphaFoldDB" id="A0A4V3EA75"/>
<feature type="domain" description="DUF4232" evidence="3">
    <location>
        <begin position="77"/>
        <end position="211"/>
    </location>
</feature>
<evidence type="ECO:0000313" key="5">
    <source>
        <dbReference type="Proteomes" id="UP000295344"/>
    </source>
</evidence>
<evidence type="ECO:0000259" key="3">
    <source>
        <dbReference type="Pfam" id="PF14016"/>
    </source>
</evidence>
<dbReference type="RefSeq" id="WP_133767666.1">
    <property type="nucleotide sequence ID" value="NZ_BAAARP010000001.1"/>
</dbReference>
<name>A0A4V3EA75_9MICO</name>
<comment type="caution">
    <text evidence="4">The sequence shown here is derived from an EMBL/GenBank/DDBJ whole genome shotgun (WGS) entry which is preliminary data.</text>
</comment>
<feature type="compositionally biased region" description="Low complexity" evidence="1">
    <location>
        <begin position="22"/>
        <end position="65"/>
    </location>
</feature>
<feature type="region of interest" description="Disordered" evidence="1">
    <location>
        <begin position="22"/>
        <end position="77"/>
    </location>
</feature>
<keyword evidence="5" id="KW-1185">Reference proteome</keyword>
<feature type="chain" id="PRO_5020421639" evidence="2">
    <location>
        <begin position="25"/>
        <end position="214"/>
    </location>
</feature>
<dbReference type="EMBL" id="SOAM01000004">
    <property type="protein sequence ID" value="TDS75014.1"/>
    <property type="molecule type" value="Genomic_DNA"/>
</dbReference>
<reference evidence="4 5" key="1">
    <citation type="submission" date="2019-03" db="EMBL/GenBank/DDBJ databases">
        <title>Genomic Encyclopedia of Archaeal and Bacterial Type Strains, Phase II (KMG-II): from individual species to whole genera.</title>
        <authorList>
            <person name="Goeker M."/>
        </authorList>
    </citation>
    <scope>NUCLEOTIDE SEQUENCE [LARGE SCALE GENOMIC DNA]</scope>
    <source>
        <strain evidence="4 5">DSM 24782</strain>
    </source>
</reference>
<dbReference type="InterPro" id="IPR025326">
    <property type="entry name" value="DUF4232"/>
</dbReference>
<evidence type="ECO:0000256" key="1">
    <source>
        <dbReference type="SAM" id="MobiDB-lite"/>
    </source>
</evidence>
<dbReference type="Proteomes" id="UP000295344">
    <property type="component" value="Unassembled WGS sequence"/>
</dbReference>
<dbReference type="PROSITE" id="PS51257">
    <property type="entry name" value="PROKAR_LIPOPROTEIN"/>
    <property type="match status" value="1"/>
</dbReference>
<sequence length="214" mass="21074">MRVLGGAALGAALVLALTGCGSQATQPTSSPTITVAPTASAPPSSAAPTPTETAPTATPEPTTTRADPDPGRPANQCTDLGVSVIADRDGGGAGSVGYQVLFTNTGGTPCALRGTPGVSVVGDGNGTQLGRPATRNQSDVRTLTLQAGDTVAAPLSIVNIGTNGGPLDGCTVRKGDGYRVYPPHSTTAFFYSDPKAVACAPGPAFMTVGPVAAR</sequence>
<keyword evidence="2" id="KW-0732">Signal</keyword>
<evidence type="ECO:0000256" key="2">
    <source>
        <dbReference type="SAM" id="SignalP"/>
    </source>
</evidence>
<dbReference type="Pfam" id="PF14016">
    <property type="entry name" value="DUF4232"/>
    <property type="match status" value="1"/>
</dbReference>
<protein>
    <submittedName>
        <fullName evidence="4">Uncharacterized protein DUF4232</fullName>
    </submittedName>
</protein>
<accession>A0A4V3EA75</accession>
<gene>
    <name evidence="4" type="ORF">CLV52_3538</name>
</gene>
<feature type="signal peptide" evidence="2">
    <location>
        <begin position="1"/>
        <end position="24"/>
    </location>
</feature>
<proteinExistence type="predicted"/>
<organism evidence="4 5">
    <name type="scientific">Amnibacterium kyonggiense</name>
    <dbReference type="NCBI Taxonomy" id="595671"/>
    <lineage>
        <taxon>Bacteria</taxon>
        <taxon>Bacillati</taxon>
        <taxon>Actinomycetota</taxon>
        <taxon>Actinomycetes</taxon>
        <taxon>Micrococcales</taxon>
        <taxon>Microbacteriaceae</taxon>
        <taxon>Amnibacterium</taxon>
    </lineage>
</organism>
<dbReference type="OrthoDB" id="3268346at2"/>
<evidence type="ECO:0000313" key="4">
    <source>
        <dbReference type="EMBL" id="TDS75014.1"/>
    </source>
</evidence>